<dbReference type="PANTHER" id="PTHR30429:SF0">
    <property type="entry name" value="METHIONINE-BINDING LIPOPROTEIN METQ"/>
    <property type="match status" value="1"/>
</dbReference>
<feature type="signal peptide" evidence="7">
    <location>
        <begin position="1"/>
        <end position="24"/>
    </location>
</feature>
<evidence type="ECO:0000256" key="1">
    <source>
        <dbReference type="ARBA" id="ARBA00004635"/>
    </source>
</evidence>
<evidence type="ECO:0000256" key="6">
    <source>
        <dbReference type="PIRNR" id="PIRNR002854"/>
    </source>
</evidence>
<proteinExistence type="inferred from homology"/>
<dbReference type="PANTHER" id="PTHR30429">
    <property type="entry name" value="D-METHIONINE-BINDING LIPOPROTEIN METQ"/>
    <property type="match status" value="1"/>
</dbReference>
<name>A0ABV3HC62_9ACTN</name>
<keyword evidence="2 7" id="KW-0732">Signal</keyword>
<comment type="caution">
    <text evidence="8">The sequence shown here is derived from an EMBL/GenBank/DDBJ whole genome shotgun (WGS) entry which is preliminary data.</text>
</comment>
<evidence type="ECO:0000313" key="9">
    <source>
        <dbReference type="Proteomes" id="UP001552427"/>
    </source>
</evidence>
<dbReference type="PROSITE" id="PS51257">
    <property type="entry name" value="PROKAR_LIPOPROTEIN"/>
    <property type="match status" value="1"/>
</dbReference>
<keyword evidence="3" id="KW-0472">Membrane</keyword>
<dbReference type="InterPro" id="IPR004872">
    <property type="entry name" value="Lipoprotein_NlpA"/>
</dbReference>
<keyword evidence="9" id="KW-1185">Reference proteome</keyword>
<dbReference type="Pfam" id="PF03180">
    <property type="entry name" value="Lipoprotein_9"/>
    <property type="match status" value="1"/>
</dbReference>
<dbReference type="Proteomes" id="UP001552427">
    <property type="component" value="Unassembled WGS sequence"/>
</dbReference>
<sequence>MNIRRVLGVVALSLSLAACGTSQSATDTASEAGGKTAESADTVIKVGASPVPHAEILNFVKENLAPAAGLKLEIVEFTDYVQPNVQLDEGQLTANFFQHKPYLDDFNASKGTKLAFATPVHLEPLGLYSKKVTELSALPSGATVALPNDATNLGRALKLLADNGVVTLKEGVGTAATERDVAANPKNLTFKALEAAQLPRSLDDVDAAVINGNYALEAGLKPASQALALEKTEGNPYVNGLVVQAGHEKDAGIVTLGKLLQDPKTKEFIQQKYEGSVIPAQ</sequence>
<feature type="chain" id="PRO_5046790053" description="Lipoprotein" evidence="7">
    <location>
        <begin position="25"/>
        <end position="281"/>
    </location>
</feature>
<protein>
    <recommendedName>
        <fullName evidence="6">Lipoprotein</fullName>
    </recommendedName>
</protein>
<dbReference type="CDD" id="cd13597">
    <property type="entry name" value="PBP2_lipoprotein_Tp32"/>
    <property type="match status" value="1"/>
</dbReference>
<dbReference type="Gene3D" id="3.40.190.10">
    <property type="entry name" value="Periplasmic binding protein-like II"/>
    <property type="match status" value="2"/>
</dbReference>
<dbReference type="SUPFAM" id="SSF53850">
    <property type="entry name" value="Periplasmic binding protein-like II"/>
    <property type="match status" value="1"/>
</dbReference>
<reference evidence="8 9" key="1">
    <citation type="submission" date="2024-06" db="EMBL/GenBank/DDBJ databases">
        <title>The Natural Products Discovery Center: Release of the First 8490 Sequenced Strains for Exploring Actinobacteria Biosynthetic Diversity.</title>
        <authorList>
            <person name="Kalkreuter E."/>
            <person name="Kautsar S.A."/>
            <person name="Yang D."/>
            <person name="Bader C.D."/>
            <person name="Teijaro C.N."/>
            <person name="Fluegel L."/>
            <person name="Davis C.M."/>
            <person name="Simpson J.R."/>
            <person name="Lauterbach L."/>
            <person name="Steele A.D."/>
            <person name="Gui C."/>
            <person name="Meng S."/>
            <person name="Li G."/>
            <person name="Viehrig K."/>
            <person name="Ye F."/>
            <person name="Su P."/>
            <person name="Kiefer A.F."/>
            <person name="Nichols A."/>
            <person name="Cepeda A.J."/>
            <person name="Yan W."/>
            <person name="Fan B."/>
            <person name="Jiang Y."/>
            <person name="Adhikari A."/>
            <person name="Zheng C.-J."/>
            <person name="Schuster L."/>
            <person name="Cowan T.M."/>
            <person name="Smanski M.J."/>
            <person name="Chevrette M.G."/>
            <person name="De Carvalho L.P.S."/>
            <person name="Shen B."/>
        </authorList>
    </citation>
    <scope>NUCLEOTIDE SEQUENCE [LARGE SCALE GENOMIC DNA]</scope>
    <source>
        <strain evidence="8 9">NPDC049574</strain>
    </source>
</reference>
<evidence type="ECO:0000256" key="2">
    <source>
        <dbReference type="ARBA" id="ARBA00022729"/>
    </source>
</evidence>
<evidence type="ECO:0000256" key="5">
    <source>
        <dbReference type="ARBA" id="ARBA00023288"/>
    </source>
</evidence>
<organism evidence="8 9">
    <name type="scientific">Nonomuraea bangladeshensis</name>
    <dbReference type="NCBI Taxonomy" id="404385"/>
    <lineage>
        <taxon>Bacteria</taxon>
        <taxon>Bacillati</taxon>
        <taxon>Actinomycetota</taxon>
        <taxon>Actinomycetes</taxon>
        <taxon>Streptosporangiales</taxon>
        <taxon>Streptosporangiaceae</taxon>
        <taxon>Nonomuraea</taxon>
    </lineage>
</organism>
<gene>
    <name evidence="8" type="ORF">AB0K40_30955</name>
</gene>
<dbReference type="PIRSF" id="PIRSF002854">
    <property type="entry name" value="MetQ"/>
    <property type="match status" value="1"/>
</dbReference>
<comment type="subcellular location">
    <subcellularLocation>
        <location evidence="1">Membrane</location>
        <topology evidence="1">Lipid-anchor</topology>
    </subcellularLocation>
</comment>
<keyword evidence="4" id="KW-0564">Palmitate</keyword>
<evidence type="ECO:0000256" key="4">
    <source>
        <dbReference type="ARBA" id="ARBA00023139"/>
    </source>
</evidence>
<comment type="similarity">
    <text evidence="6">Belongs to the nlpA lipoprotein family.</text>
</comment>
<evidence type="ECO:0000256" key="3">
    <source>
        <dbReference type="ARBA" id="ARBA00023136"/>
    </source>
</evidence>
<dbReference type="EMBL" id="JBFARM010000009">
    <property type="protein sequence ID" value="MEV4289949.1"/>
    <property type="molecule type" value="Genomic_DNA"/>
</dbReference>
<accession>A0ABV3HC62</accession>
<evidence type="ECO:0000256" key="7">
    <source>
        <dbReference type="SAM" id="SignalP"/>
    </source>
</evidence>
<dbReference type="RefSeq" id="WP_364456550.1">
    <property type="nucleotide sequence ID" value="NZ_JBFARM010000009.1"/>
</dbReference>
<evidence type="ECO:0000313" key="8">
    <source>
        <dbReference type="EMBL" id="MEV4289949.1"/>
    </source>
</evidence>
<keyword evidence="5 6" id="KW-0449">Lipoprotein</keyword>